<feature type="region of interest" description="Disordered" evidence="1">
    <location>
        <begin position="1"/>
        <end position="21"/>
    </location>
</feature>
<protein>
    <submittedName>
        <fullName evidence="2">Uncharacterized protein</fullName>
    </submittedName>
</protein>
<dbReference type="Proteomes" id="UP000218231">
    <property type="component" value="Unassembled WGS sequence"/>
</dbReference>
<comment type="caution">
    <text evidence="2">The sequence shown here is derived from an EMBL/GenBank/DDBJ whole genome shotgun (WGS) entry which is preliminary data.</text>
</comment>
<organism evidence="2 3">
    <name type="scientific">Diploscapter pachys</name>
    <dbReference type="NCBI Taxonomy" id="2018661"/>
    <lineage>
        <taxon>Eukaryota</taxon>
        <taxon>Metazoa</taxon>
        <taxon>Ecdysozoa</taxon>
        <taxon>Nematoda</taxon>
        <taxon>Chromadorea</taxon>
        <taxon>Rhabditida</taxon>
        <taxon>Rhabditina</taxon>
        <taxon>Rhabditomorpha</taxon>
        <taxon>Rhabditoidea</taxon>
        <taxon>Rhabditidae</taxon>
        <taxon>Diploscapter</taxon>
    </lineage>
</organism>
<proteinExistence type="predicted"/>
<dbReference type="AlphaFoldDB" id="A0A2A2KLP5"/>
<gene>
    <name evidence="2" type="ORF">WR25_11820</name>
</gene>
<evidence type="ECO:0000313" key="3">
    <source>
        <dbReference type="Proteomes" id="UP000218231"/>
    </source>
</evidence>
<name>A0A2A2KLP5_9BILA</name>
<reference evidence="2 3" key="1">
    <citation type="journal article" date="2017" name="Curr. Biol.">
        <title>Genome architecture and evolution of a unichromosomal asexual nematode.</title>
        <authorList>
            <person name="Fradin H."/>
            <person name="Zegar C."/>
            <person name="Gutwein M."/>
            <person name="Lucas J."/>
            <person name="Kovtun M."/>
            <person name="Corcoran D."/>
            <person name="Baugh L.R."/>
            <person name="Kiontke K."/>
            <person name="Gunsalus K."/>
            <person name="Fitch D.H."/>
            <person name="Piano F."/>
        </authorList>
    </citation>
    <scope>NUCLEOTIDE SEQUENCE [LARGE SCALE GENOMIC DNA]</scope>
    <source>
        <strain evidence="2">PF1309</strain>
    </source>
</reference>
<evidence type="ECO:0000313" key="2">
    <source>
        <dbReference type="EMBL" id="PAV74802.1"/>
    </source>
</evidence>
<dbReference type="EMBL" id="LIAE01008278">
    <property type="protein sequence ID" value="PAV74802.1"/>
    <property type="molecule type" value="Genomic_DNA"/>
</dbReference>
<sequence length="127" mass="14216">MQEENDLNACKAADPGLPFSGAGQEKIEVEAWNDGKYGQEVQTPNDNIEGRRHDQDDQVDLEQGGAYERRAGMVVAVRKVDSAERIDGLLSKLSVIRIRMDVKEVRQVDVQASEDHKHGKLAKHHEI</sequence>
<keyword evidence="3" id="KW-1185">Reference proteome</keyword>
<evidence type="ECO:0000256" key="1">
    <source>
        <dbReference type="SAM" id="MobiDB-lite"/>
    </source>
</evidence>
<accession>A0A2A2KLP5</accession>
<feature type="region of interest" description="Disordered" evidence="1">
    <location>
        <begin position="34"/>
        <end position="57"/>
    </location>
</feature>